<dbReference type="SUPFAM" id="SSF55729">
    <property type="entry name" value="Acyl-CoA N-acyltransferases (Nat)"/>
    <property type="match status" value="1"/>
</dbReference>
<gene>
    <name evidence="4" type="ORF">C8R21_10642</name>
</gene>
<accession>A0A2T5IE29</accession>
<dbReference type="GO" id="GO:0016747">
    <property type="term" value="F:acyltransferase activity, transferring groups other than amino-acyl groups"/>
    <property type="evidence" value="ECO:0007669"/>
    <property type="project" value="InterPro"/>
</dbReference>
<evidence type="ECO:0000256" key="2">
    <source>
        <dbReference type="ARBA" id="ARBA00023315"/>
    </source>
</evidence>
<dbReference type="RefSeq" id="WP_107761676.1">
    <property type="nucleotide sequence ID" value="NZ_QAOK01000006.1"/>
</dbReference>
<dbReference type="InterPro" id="IPR016181">
    <property type="entry name" value="Acyl_CoA_acyltransferase"/>
</dbReference>
<keyword evidence="1 4" id="KW-0808">Transferase</keyword>
<dbReference type="PROSITE" id="PS51186">
    <property type="entry name" value="GNAT"/>
    <property type="match status" value="1"/>
</dbReference>
<feature type="domain" description="N-acetyltransferase" evidence="3">
    <location>
        <begin position="3"/>
        <end position="155"/>
    </location>
</feature>
<dbReference type="Proteomes" id="UP000244152">
    <property type="component" value="Unassembled WGS sequence"/>
</dbReference>
<protein>
    <submittedName>
        <fullName evidence="4">Putative N-acetyltransferase YhbS</fullName>
    </submittedName>
</protein>
<dbReference type="CDD" id="cd04301">
    <property type="entry name" value="NAT_SF"/>
    <property type="match status" value="1"/>
</dbReference>
<reference evidence="4 5" key="1">
    <citation type="submission" date="2018-04" db="EMBL/GenBank/DDBJ databases">
        <title>Active sludge and wastewater microbial communities from Klosterneuburg, Austria.</title>
        <authorList>
            <person name="Wagner M."/>
        </authorList>
    </citation>
    <scope>NUCLEOTIDE SEQUENCE [LARGE SCALE GENOMIC DNA]</scope>
    <source>
        <strain evidence="4 5">Nl12</strain>
    </source>
</reference>
<keyword evidence="2" id="KW-0012">Acyltransferase</keyword>
<proteinExistence type="predicted"/>
<organism evidence="4 5">
    <name type="scientific">Nitrosospira multiformis</name>
    <dbReference type="NCBI Taxonomy" id="1231"/>
    <lineage>
        <taxon>Bacteria</taxon>
        <taxon>Pseudomonadati</taxon>
        <taxon>Pseudomonadota</taxon>
        <taxon>Betaproteobacteria</taxon>
        <taxon>Nitrosomonadales</taxon>
        <taxon>Nitrosomonadaceae</taxon>
        <taxon>Nitrosospira</taxon>
    </lineage>
</organism>
<dbReference type="PANTHER" id="PTHR43877">
    <property type="entry name" value="AMINOALKYLPHOSPHONATE N-ACETYLTRANSFERASE-RELATED-RELATED"/>
    <property type="match status" value="1"/>
</dbReference>
<evidence type="ECO:0000256" key="1">
    <source>
        <dbReference type="ARBA" id="ARBA00022679"/>
    </source>
</evidence>
<evidence type="ECO:0000313" key="4">
    <source>
        <dbReference type="EMBL" id="PTQ82063.1"/>
    </source>
</evidence>
<comment type="caution">
    <text evidence="4">The sequence shown here is derived from an EMBL/GenBank/DDBJ whole genome shotgun (WGS) entry which is preliminary data.</text>
</comment>
<evidence type="ECO:0000313" key="5">
    <source>
        <dbReference type="Proteomes" id="UP000244152"/>
    </source>
</evidence>
<dbReference type="Pfam" id="PF00583">
    <property type="entry name" value="Acetyltransf_1"/>
    <property type="match status" value="1"/>
</dbReference>
<dbReference type="Gene3D" id="3.40.630.30">
    <property type="match status" value="1"/>
</dbReference>
<evidence type="ECO:0000259" key="3">
    <source>
        <dbReference type="PROSITE" id="PS51186"/>
    </source>
</evidence>
<dbReference type="InterPro" id="IPR050832">
    <property type="entry name" value="Bact_Acetyltransf"/>
</dbReference>
<dbReference type="EMBL" id="QAOK01000006">
    <property type="protein sequence ID" value="PTQ82063.1"/>
    <property type="molecule type" value="Genomic_DNA"/>
</dbReference>
<sequence length="285" mass="31301">MQFKIREGRLADAEAVGMICYEAFKMISQQHGFEPDFPSFEVARDLLLTLLSRPDVYSAVAESEGRVVGSNFLWQDSTIAGIGPLTITPEAQSGRVGRGLMEDVLEHARNKHFAGVRLVQAAYNNRSLSLYTKLGFEVRELLATLQGAPLRIDIPGYNVRVAVVEDANACDSLCRKIHGHDRGQELRHAIAQQTAMVVEHEGRITGYATLIGFMGHAVGESNEDLKALIGAADSFAGPGFLLPARNSELFRWCLKQGLRVVQPMNLMSLGLYNQPSGVFLPSILF</sequence>
<dbReference type="AlphaFoldDB" id="A0A2T5IE29"/>
<dbReference type="InterPro" id="IPR000182">
    <property type="entry name" value="GNAT_dom"/>
</dbReference>
<name>A0A2T5IE29_9PROT</name>